<dbReference type="GO" id="GO:1990481">
    <property type="term" value="P:mRNA pseudouridine synthesis"/>
    <property type="evidence" value="ECO:0007669"/>
    <property type="project" value="TreeGrafter"/>
</dbReference>
<evidence type="ECO:0000256" key="6">
    <source>
        <dbReference type="ARBA" id="ARBA00022694"/>
    </source>
</evidence>
<dbReference type="GO" id="GO:0031120">
    <property type="term" value="P:snRNA pseudouridine synthesis"/>
    <property type="evidence" value="ECO:0007669"/>
    <property type="project" value="UniProtKB-ARBA"/>
</dbReference>
<evidence type="ECO:0000256" key="2">
    <source>
        <dbReference type="ARBA" id="ARBA00001832"/>
    </source>
</evidence>
<dbReference type="Proteomes" id="UP000279236">
    <property type="component" value="Unassembled WGS sequence"/>
</dbReference>
<evidence type="ECO:0000256" key="11">
    <source>
        <dbReference type="ARBA" id="ARBA00073968"/>
    </source>
</evidence>
<evidence type="ECO:0000256" key="16">
    <source>
        <dbReference type="SAM" id="MobiDB-lite"/>
    </source>
</evidence>
<dbReference type="GeneID" id="39586048"/>
<feature type="region of interest" description="Disordered" evidence="16">
    <location>
        <begin position="1"/>
        <end position="146"/>
    </location>
</feature>
<evidence type="ECO:0000256" key="4">
    <source>
        <dbReference type="ARBA" id="ARBA00009375"/>
    </source>
</evidence>
<comment type="subcellular location">
    <subcellularLocation>
        <location evidence="3">Nucleus</location>
    </subcellularLocation>
</comment>
<dbReference type="GO" id="GO:0003723">
    <property type="term" value="F:RNA binding"/>
    <property type="evidence" value="ECO:0007669"/>
    <property type="project" value="InterPro"/>
</dbReference>
<proteinExistence type="inferred from homology"/>
<comment type="catalytic activity">
    <reaction evidence="1">
        <text>a uridine in mRNA = a pseudouridine in mRNA</text>
        <dbReference type="Rhea" id="RHEA:56644"/>
        <dbReference type="Rhea" id="RHEA-COMP:14658"/>
        <dbReference type="Rhea" id="RHEA-COMP:14659"/>
        <dbReference type="ChEBI" id="CHEBI:65314"/>
        <dbReference type="ChEBI" id="CHEBI:65315"/>
    </reaction>
</comment>
<evidence type="ECO:0000256" key="13">
    <source>
        <dbReference type="ARBA" id="ARBA00080858"/>
    </source>
</evidence>
<dbReference type="EMBL" id="RSCE01000010">
    <property type="protein sequence ID" value="RSH79456.1"/>
    <property type="molecule type" value="Genomic_DNA"/>
</dbReference>
<comment type="function">
    <text evidence="10">Formation of pseudouridine at positions 27 and 28 in the anticodon stem and loop of transfer RNAs; at positions 34 and 36 of intron-containing precursor tRNA(Ile) and at position 35 in the intron-containing tRNA(Tyr). Catalyzes pseudouridylation at position 44 in U2 snRNA. Also catalyzes pseudouridylation of mRNAs.</text>
</comment>
<organism evidence="18 19">
    <name type="scientific">Apiotrichum porosum</name>
    <dbReference type="NCBI Taxonomy" id="105984"/>
    <lineage>
        <taxon>Eukaryota</taxon>
        <taxon>Fungi</taxon>
        <taxon>Dikarya</taxon>
        <taxon>Basidiomycota</taxon>
        <taxon>Agaricomycotina</taxon>
        <taxon>Tremellomycetes</taxon>
        <taxon>Trichosporonales</taxon>
        <taxon>Trichosporonaceae</taxon>
        <taxon>Apiotrichum</taxon>
    </lineage>
</organism>
<evidence type="ECO:0000259" key="17">
    <source>
        <dbReference type="Pfam" id="PF01416"/>
    </source>
</evidence>
<dbReference type="GO" id="GO:0009982">
    <property type="term" value="F:pseudouridine synthase activity"/>
    <property type="evidence" value="ECO:0007669"/>
    <property type="project" value="InterPro"/>
</dbReference>
<feature type="region of interest" description="Disordered" evidence="16">
    <location>
        <begin position="535"/>
        <end position="564"/>
    </location>
</feature>
<evidence type="ECO:0000256" key="10">
    <source>
        <dbReference type="ARBA" id="ARBA00053072"/>
    </source>
</evidence>
<dbReference type="InterPro" id="IPR020094">
    <property type="entry name" value="TruA/RsuA/RluB/E/F_N"/>
</dbReference>
<evidence type="ECO:0000313" key="19">
    <source>
        <dbReference type="Proteomes" id="UP000279236"/>
    </source>
</evidence>
<dbReference type="STRING" id="105984.A0A427XKS0"/>
<evidence type="ECO:0000256" key="9">
    <source>
        <dbReference type="ARBA" id="ARBA00036943"/>
    </source>
</evidence>
<comment type="catalytic activity">
    <reaction evidence="9">
        <text>a uridine in tRNA = a pseudouridine in tRNA</text>
        <dbReference type="Rhea" id="RHEA:54572"/>
        <dbReference type="Rhea" id="RHEA-COMP:13339"/>
        <dbReference type="Rhea" id="RHEA-COMP:13934"/>
        <dbReference type="ChEBI" id="CHEBI:65314"/>
        <dbReference type="ChEBI" id="CHEBI:65315"/>
    </reaction>
</comment>
<dbReference type="PANTHER" id="PTHR11142:SF4">
    <property type="entry name" value="PSEUDOURIDYLATE SYNTHASE 1 HOMOLOG"/>
    <property type="match status" value="1"/>
</dbReference>
<dbReference type="InterPro" id="IPR041708">
    <property type="entry name" value="PUS1/PUS2-like"/>
</dbReference>
<dbReference type="InterPro" id="IPR001406">
    <property type="entry name" value="PsdUridine_synth_TruA"/>
</dbReference>
<keyword evidence="5" id="KW-0507">mRNA processing</keyword>
<dbReference type="FunFam" id="3.30.70.660:FF:000002">
    <property type="entry name" value="tRNA pseudouridine synthase"/>
    <property type="match status" value="1"/>
</dbReference>
<keyword evidence="6" id="KW-0819">tRNA processing</keyword>
<evidence type="ECO:0000256" key="1">
    <source>
        <dbReference type="ARBA" id="ARBA00001166"/>
    </source>
</evidence>
<evidence type="ECO:0000256" key="5">
    <source>
        <dbReference type="ARBA" id="ARBA00022664"/>
    </source>
</evidence>
<evidence type="ECO:0000313" key="18">
    <source>
        <dbReference type="EMBL" id="RSH79456.1"/>
    </source>
</evidence>
<protein>
    <recommendedName>
        <fullName evidence="11">tRNA pseudouridine synthase 1</fullName>
    </recommendedName>
    <alternativeName>
        <fullName evidence="12">tRNA pseudouridylate synthase 1</fullName>
    </alternativeName>
    <alternativeName>
        <fullName evidence="13">tRNA-uridine isomerase 1</fullName>
    </alternativeName>
</protein>
<evidence type="ECO:0000256" key="3">
    <source>
        <dbReference type="ARBA" id="ARBA00004123"/>
    </source>
</evidence>
<accession>A0A427XKS0</accession>
<feature type="compositionally biased region" description="Acidic residues" evidence="16">
    <location>
        <begin position="545"/>
        <end position="564"/>
    </location>
</feature>
<feature type="active site" description="Nucleophile" evidence="14">
    <location>
        <position position="209"/>
    </location>
</feature>
<sequence>MAEDAPAQAPVSAPAAVPTPAAAAAPAVTVKSEANDTTPAAPVKRERDDAAASEEAAMNAGSSEAGAKRGRFDRKGNHGGPRKDGAKGHWQQKKEERKAKGREHGRRGKPWEKKPKGPVDEEEAANAGSARPVKAEGEEGDGERRLPKKRAAVLVGYCGTGYSGMQIQTHGSRTIEGDLFAALIKAGAVSEENGADHRKVDVQRAARTDAGVHAAGNCISLKMILDPPVPAEFPDLTAYVNSFLPDQIRMWGFVRTMKSFQARTACDSRVYEYLLPSYCLLPPASDDPFAKTLDEVSPGWRDVVKTSAEFVNAAVPPAETDDGSVDPKARGEFERRRGWRVDEDTLRRFRELVAQPYKDRSVKRFMISLEVRDPAVYGDIEWISVRIHGQSFMLHQIRKMMSLAMLACRTGTNVALFNETFGPKRIHIPKAPPLGLLLEQPQFRTYNERARTMPKSGDEVREYVDFGKYEDQMHAFKVSWIYERLREVELETNTFHKWIRQIDCTATKAFAFLNTAGTIPDDALVTLTSKKYFGEEGKEGKAPEGGEDSDAEDAGLDMNSDVEG</sequence>
<evidence type="ECO:0000256" key="7">
    <source>
        <dbReference type="ARBA" id="ARBA00023235"/>
    </source>
</evidence>
<comment type="caution">
    <text evidence="18">The sequence shown here is derived from an EMBL/GenBank/DDBJ whole genome shotgun (WGS) entry which is preliminary data.</text>
</comment>
<feature type="compositionally biased region" description="Basic and acidic residues" evidence="16">
    <location>
        <begin position="535"/>
        <end position="544"/>
    </location>
</feature>
<dbReference type="InterPro" id="IPR020097">
    <property type="entry name" value="PsdUridine_synth_TruA_a/b_dom"/>
</dbReference>
<dbReference type="OrthoDB" id="10256309at2759"/>
<comment type="catalytic activity">
    <reaction evidence="2">
        <text>uridine in snRNA = pseudouridine in snRNA</text>
        <dbReference type="Rhea" id="RHEA:51124"/>
        <dbReference type="Rhea" id="RHEA-COMP:12891"/>
        <dbReference type="Rhea" id="RHEA-COMP:12892"/>
        <dbReference type="ChEBI" id="CHEBI:65314"/>
        <dbReference type="ChEBI" id="CHEBI:65315"/>
    </reaction>
</comment>
<dbReference type="RefSeq" id="XP_028474603.1">
    <property type="nucleotide sequence ID" value="XM_028617296.1"/>
</dbReference>
<dbReference type="AlphaFoldDB" id="A0A427XKS0"/>
<dbReference type="SUPFAM" id="SSF55120">
    <property type="entry name" value="Pseudouridine synthase"/>
    <property type="match status" value="1"/>
</dbReference>
<feature type="compositionally biased region" description="Basic and acidic residues" evidence="16">
    <location>
        <begin position="109"/>
        <end position="119"/>
    </location>
</feature>
<feature type="binding site" evidence="15">
    <location>
        <position position="271"/>
    </location>
    <ligand>
        <name>substrate</name>
    </ligand>
</feature>
<evidence type="ECO:0000256" key="12">
    <source>
        <dbReference type="ARBA" id="ARBA00079072"/>
    </source>
</evidence>
<comment type="similarity">
    <text evidence="4">Belongs to the tRNA pseudouridine synthase TruA family.</text>
</comment>
<name>A0A427XKS0_9TREE</name>
<dbReference type="GO" id="GO:0031119">
    <property type="term" value="P:tRNA pseudouridine synthesis"/>
    <property type="evidence" value="ECO:0007669"/>
    <property type="project" value="InterPro"/>
</dbReference>
<keyword evidence="7" id="KW-0413">Isomerase</keyword>
<feature type="compositionally biased region" description="Basic and acidic residues" evidence="16">
    <location>
        <begin position="133"/>
        <end position="145"/>
    </location>
</feature>
<feature type="domain" description="Pseudouridine synthase I TruA alpha/beta" evidence="17">
    <location>
        <begin position="358"/>
        <end position="443"/>
    </location>
</feature>
<dbReference type="FunFam" id="3.30.70.580:FF:000002">
    <property type="entry name" value="tRNA pseudouridine synthase"/>
    <property type="match status" value="1"/>
</dbReference>
<gene>
    <name evidence="18" type="primary">PUS1</name>
    <name evidence="18" type="ORF">EHS24_001505</name>
</gene>
<dbReference type="Gene3D" id="3.30.70.580">
    <property type="entry name" value="Pseudouridine synthase I, catalytic domain, N-terminal subdomain"/>
    <property type="match status" value="1"/>
</dbReference>
<dbReference type="GO" id="GO:0005634">
    <property type="term" value="C:nucleus"/>
    <property type="evidence" value="ECO:0007669"/>
    <property type="project" value="UniProtKB-SubCell"/>
</dbReference>
<feature type="compositionally biased region" description="Low complexity" evidence="16">
    <location>
        <begin position="1"/>
        <end position="30"/>
    </location>
</feature>
<feature type="compositionally biased region" description="Basic residues" evidence="16">
    <location>
        <begin position="99"/>
        <end position="108"/>
    </location>
</feature>
<dbReference type="PANTHER" id="PTHR11142">
    <property type="entry name" value="PSEUDOURIDYLATE SYNTHASE"/>
    <property type="match status" value="1"/>
</dbReference>
<evidence type="ECO:0000256" key="15">
    <source>
        <dbReference type="PIRSR" id="PIRSR641708-2"/>
    </source>
</evidence>
<keyword evidence="8" id="KW-0539">Nucleus</keyword>
<evidence type="ECO:0000256" key="8">
    <source>
        <dbReference type="ARBA" id="ARBA00023242"/>
    </source>
</evidence>
<evidence type="ECO:0000256" key="14">
    <source>
        <dbReference type="PIRSR" id="PIRSR641708-1"/>
    </source>
</evidence>
<feature type="compositionally biased region" description="Basic and acidic residues" evidence="16">
    <location>
        <begin position="73"/>
        <end position="98"/>
    </location>
</feature>
<dbReference type="GO" id="GO:0006397">
    <property type="term" value="P:mRNA processing"/>
    <property type="evidence" value="ECO:0007669"/>
    <property type="project" value="UniProtKB-KW"/>
</dbReference>
<feature type="compositionally biased region" description="Low complexity" evidence="16">
    <location>
        <begin position="53"/>
        <end position="65"/>
    </location>
</feature>
<reference evidence="18 19" key="1">
    <citation type="submission" date="2018-11" db="EMBL/GenBank/DDBJ databases">
        <title>Genome sequence of Apiotrichum porosum DSM 27194.</title>
        <authorList>
            <person name="Aliyu H."/>
            <person name="Gorte O."/>
            <person name="Ochsenreither K."/>
        </authorList>
    </citation>
    <scope>NUCLEOTIDE SEQUENCE [LARGE SCALE GENOMIC DNA]</scope>
    <source>
        <strain evidence="18 19">DSM 27194</strain>
    </source>
</reference>
<dbReference type="Gene3D" id="3.30.70.660">
    <property type="entry name" value="Pseudouridine synthase I, catalytic domain, C-terminal subdomain"/>
    <property type="match status" value="1"/>
</dbReference>
<keyword evidence="19" id="KW-1185">Reference proteome</keyword>
<dbReference type="InterPro" id="IPR020103">
    <property type="entry name" value="PsdUridine_synth_cat_dom_sf"/>
</dbReference>
<dbReference type="InterPro" id="IPR020095">
    <property type="entry name" value="PsdUridine_synth_TruA_C"/>
</dbReference>
<dbReference type="CDD" id="cd02568">
    <property type="entry name" value="PseudoU_synth_PUS1_PUS2"/>
    <property type="match status" value="1"/>
</dbReference>
<dbReference type="Pfam" id="PF01416">
    <property type="entry name" value="PseudoU_synth_1"/>
    <property type="match status" value="1"/>
</dbReference>